<comment type="caution">
    <text evidence="2">The sequence shown here is derived from an EMBL/GenBank/DDBJ whole genome shotgun (WGS) entry which is preliminary data.</text>
</comment>
<dbReference type="AlphaFoldDB" id="A0A0F9QDN2"/>
<dbReference type="Gene3D" id="1.10.30.50">
    <property type="match status" value="1"/>
</dbReference>
<sequence>MAKRKWNPTIPGAKKKRKVKTPLQKMHDRCWAMAKKVIYLRDHGQCQHCYKRVEGANAHTSHVLPKSVGGGVRYDLLNLKLLCYHCHINWWHKNPFESGEWFRETYPDRLEHIENMPRRRSYRVDDLQEVLEELQAEFERLSNG</sequence>
<name>A0A0F9QDN2_9ZZZZ</name>
<proteinExistence type="predicted"/>
<reference evidence="2" key="1">
    <citation type="journal article" date="2015" name="Nature">
        <title>Complex archaea that bridge the gap between prokaryotes and eukaryotes.</title>
        <authorList>
            <person name="Spang A."/>
            <person name="Saw J.H."/>
            <person name="Jorgensen S.L."/>
            <person name="Zaremba-Niedzwiedzka K."/>
            <person name="Martijn J."/>
            <person name="Lind A.E."/>
            <person name="van Eijk R."/>
            <person name="Schleper C."/>
            <person name="Guy L."/>
            <person name="Ettema T.J."/>
        </authorList>
    </citation>
    <scope>NUCLEOTIDE SEQUENCE</scope>
</reference>
<dbReference type="InterPro" id="IPR002711">
    <property type="entry name" value="HNH"/>
</dbReference>
<dbReference type="EMBL" id="LAZR01005045">
    <property type="protein sequence ID" value="KKN03328.1"/>
    <property type="molecule type" value="Genomic_DNA"/>
</dbReference>
<feature type="domain" description="HNH nuclease" evidence="1">
    <location>
        <begin position="33"/>
        <end position="88"/>
    </location>
</feature>
<accession>A0A0F9QDN2</accession>
<protein>
    <recommendedName>
        <fullName evidence="1">HNH nuclease domain-containing protein</fullName>
    </recommendedName>
</protein>
<dbReference type="Pfam" id="PF01844">
    <property type="entry name" value="HNH"/>
    <property type="match status" value="1"/>
</dbReference>
<dbReference type="SMART" id="SM00507">
    <property type="entry name" value="HNHc"/>
    <property type="match status" value="1"/>
</dbReference>
<dbReference type="CDD" id="cd00085">
    <property type="entry name" value="HNHc"/>
    <property type="match status" value="1"/>
</dbReference>
<organism evidence="2">
    <name type="scientific">marine sediment metagenome</name>
    <dbReference type="NCBI Taxonomy" id="412755"/>
    <lineage>
        <taxon>unclassified sequences</taxon>
        <taxon>metagenomes</taxon>
        <taxon>ecological metagenomes</taxon>
    </lineage>
</organism>
<evidence type="ECO:0000313" key="2">
    <source>
        <dbReference type="EMBL" id="KKN03328.1"/>
    </source>
</evidence>
<gene>
    <name evidence="2" type="ORF">LCGC14_1108700</name>
</gene>
<dbReference type="InterPro" id="IPR003615">
    <property type="entry name" value="HNH_nuc"/>
</dbReference>
<evidence type="ECO:0000259" key="1">
    <source>
        <dbReference type="SMART" id="SM00507"/>
    </source>
</evidence>